<dbReference type="Proteomes" id="UP000256964">
    <property type="component" value="Unassembled WGS sequence"/>
</dbReference>
<protein>
    <recommendedName>
        <fullName evidence="3">Homeobox domain-containing protein</fullName>
    </recommendedName>
</protein>
<dbReference type="SUPFAM" id="SSF46689">
    <property type="entry name" value="Homeodomain-like"/>
    <property type="match status" value="1"/>
</dbReference>
<sequence length="272" mass="29677">MSAPYSNHDNHIYHGTPTDSGLVQYGTQPPRGQPAATTAHAPATSSLAPHEVLELASIDTRAPPGPVTDVHSRGAHGQTFVTPGQYLHKNTHAAWSGAGNAEGGSPQPQAASGARMDTRAYAPPPLAAPNQNVRMNQGPSTRGDRAVTTLPRGHGTPPASTSTIPRPPLYEHEAYLKHFYDTRSSTPTYDELLQLAKKLGDSMYNIDAWFTDQRFRQSEAEEPVGNRKRFSPDAIERLEGYLDKHGPWIPAAEECHRLAQELGIGSRFIYDW</sequence>
<comment type="subcellular location">
    <subcellularLocation>
        <location evidence="1">Nucleus</location>
    </subcellularLocation>
</comment>
<proteinExistence type="predicted"/>
<dbReference type="EMBL" id="KZ857490">
    <property type="protein sequence ID" value="RDX42216.1"/>
    <property type="molecule type" value="Genomic_DNA"/>
</dbReference>
<feature type="region of interest" description="Disordered" evidence="2">
    <location>
        <begin position="1"/>
        <end position="43"/>
    </location>
</feature>
<dbReference type="GO" id="GO:0005634">
    <property type="term" value="C:nucleus"/>
    <property type="evidence" value="ECO:0007669"/>
    <property type="project" value="UniProtKB-SubCell"/>
</dbReference>
<dbReference type="AlphaFoldDB" id="A0A371CPJ5"/>
<feature type="compositionally biased region" description="Polar residues" evidence="2">
    <location>
        <begin position="17"/>
        <end position="27"/>
    </location>
</feature>
<dbReference type="InterPro" id="IPR001356">
    <property type="entry name" value="HD"/>
</dbReference>
<feature type="region of interest" description="Disordered" evidence="2">
    <location>
        <begin position="95"/>
        <end position="167"/>
    </location>
</feature>
<name>A0A371CPJ5_9APHY</name>
<feature type="domain" description="Homeobox" evidence="3">
    <location>
        <begin position="176"/>
        <end position="220"/>
    </location>
</feature>
<evidence type="ECO:0000313" key="5">
    <source>
        <dbReference type="Proteomes" id="UP000256964"/>
    </source>
</evidence>
<dbReference type="Gene3D" id="1.10.10.60">
    <property type="entry name" value="Homeodomain-like"/>
    <property type="match status" value="1"/>
</dbReference>
<accession>A0A371CPJ5</accession>
<dbReference type="GO" id="GO:0003677">
    <property type="term" value="F:DNA binding"/>
    <property type="evidence" value="ECO:0007669"/>
    <property type="project" value="UniProtKB-UniRule"/>
</dbReference>
<evidence type="ECO:0000256" key="2">
    <source>
        <dbReference type="SAM" id="MobiDB-lite"/>
    </source>
</evidence>
<feature type="compositionally biased region" description="Low complexity" evidence="2">
    <location>
        <begin position="34"/>
        <end position="43"/>
    </location>
</feature>
<evidence type="ECO:0000259" key="3">
    <source>
        <dbReference type="PROSITE" id="PS50071"/>
    </source>
</evidence>
<keyword evidence="1" id="KW-0371">Homeobox</keyword>
<dbReference type="PROSITE" id="PS50071">
    <property type="entry name" value="HOMEOBOX_2"/>
    <property type="match status" value="1"/>
</dbReference>
<reference evidence="4 5" key="1">
    <citation type="journal article" date="2018" name="Biotechnol. Biofuels">
        <title>Integrative visual omics of the white-rot fungus Polyporus brumalis exposes the biotechnological potential of its oxidative enzymes for delignifying raw plant biomass.</title>
        <authorList>
            <person name="Miyauchi S."/>
            <person name="Rancon A."/>
            <person name="Drula E."/>
            <person name="Hage H."/>
            <person name="Chaduli D."/>
            <person name="Favel A."/>
            <person name="Grisel S."/>
            <person name="Henrissat B."/>
            <person name="Herpoel-Gimbert I."/>
            <person name="Ruiz-Duenas F.J."/>
            <person name="Chevret D."/>
            <person name="Hainaut M."/>
            <person name="Lin J."/>
            <person name="Wang M."/>
            <person name="Pangilinan J."/>
            <person name="Lipzen A."/>
            <person name="Lesage-Meessen L."/>
            <person name="Navarro D."/>
            <person name="Riley R."/>
            <person name="Grigoriev I.V."/>
            <person name="Zhou S."/>
            <person name="Raouche S."/>
            <person name="Rosso M.N."/>
        </authorList>
    </citation>
    <scope>NUCLEOTIDE SEQUENCE [LARGE SCALE GENOMIC DNA]</scope>
    <source>
        <strain evidence="4 5">BRFM 1820</strain>
    </source>
</reference>
<gene>
    <name evidence="4" type="ORF">OH76DRAFT_1411366</name>
</gene>
<keyword evidence="1" id="KW-0539">Nucleus</keyword>
<evidence type="ECO:0000256" key="1">
    <source>
        <dbReference type="PROSITE-ProRule" id="PRU00108"/>
    </source>
</evidence>
<organism evidence="4 5">
    <name type="scientific">Lentinus brumalis</name>
    <dbReference type="NCBI Taxonomy" id="2498619"/>
    <lineage>
        <taxon>Eukaryota</taxon>
        <taxon>Fungi</taxon>
        <taxon>Dikarya</taxon>
        <taxon>Basidiomycota</taxon>
        <taxon>Agaricomycotina</taxon>
        <taxon>Agaricomycetes</taxon>
        <taxon>Polyporales</taxon>
        <taxon>Polyporaceae</taxon>
        <taxon>Lentinus</taxon>
    </lineage>
</organism>
<dbReference type="InterPro" id="IPR009057">
    <property type="entry name" value="Homeodomain-like_sf"/>
</dbReference>
<dbReference type="CDD" id="cd00086">
    <property type="entry name" value="homeodomain"/>
    <property type="match status" value="1"/>
</dbReference>
<keyword evidence="5" id="KW-1185">Reference proteome</keyword>
<keyword evidence="1" id="KW-0238">DNA-binding</keyword>
<feature type="compositionally biased region" description="Polar residues" evidence="2">
    <location>
        <begin position="129"/>
        <end position="140"/>
    </location>
</feature>
<evidence type="ECO:0000313" key="4">
    <source>
        <dbReference type="EMBL" id="RDX42216.1"/>
    </source>
</evidence>
<feature type="DNA-binding region" description="Homeobox" evidence="1">
    <location>
        <begin position="178"/>
        <end position="221"/>
    </location>
</feature>